<dbReference type="InterPro" id="IPR047684">
    <property type="entry name" value="Por_som-like"/>
</dbReference>
<dbReference type="Proteomes" id="UP000003835">
    <property type="component" value="Unassembled WGS sequence"/>
</dbReference>
<proteinExistence type="inferred from homology"/>
<dbReference type="HOGENOM" id="CLU_018575_1_0_3"/>
<keyword evidence="5" id="KW-1185">Reference proteome</keyword>
<dbReference type="PROSITE" id="PS00018">
    <property type="entry name" value="EF_HAND_1"/>
    <property type="match status" value="1"/>
</dbReference>
<protein>
    <submittedName>
        <fullName evidence="4">Carbohydrate-selective porin, OprB family</fullName>
    </submittedName>
</protein>
<dbReference type="InterPro" id="IPR051465">
    <property type="entry name" value="Cell_Envelope_Struct_Comp"/>
</dbReference>
<name>B4VIP7_9CYAN</name>
<organism evidence="4 5">
    <name type="scientific">Coleofasciculus chthonoplastes PCC 7420</name>
    <dbReference type="NCBI Taxonomy" id="118168"/>
    <lineage>
        <taxon>Bacteria</taxon>
        <taxon>Bacillati</taxon>
        <taxon>Cyanobacteriota</taxon>
        <taxon>Cyanophyceae</taxon>
        <taxon>Coleofasciculales</taxon>
        <taxon>Coleofasciculaceae</taxon>
        <taxon>Coleofasciculus</taxon>
    </lineage>
</organism>
<sequence>MIGQVLYQKIGLVIIVLVSPLIGTHTTLANEFMTTDIDSNYSRSKELTNSDMNTVTPVSQLADVSPDDWAFQALRSLIDRYGCLSGYPNNTYRGNQTLTRYEFATGLKACLNYIYEQNINSTTNPVAETDLKTLQRLQQNFSTELNLISERVYSLENRTTQLESRQFSPTTELEGEVILAFSGVQGTKKANGSGEPIDNNLTFGNRFRLTLETSFTGKDRLQIRLQGRDIPEFAEATGTQMANLGFDGNDDNEVEIDELEYRFLVTPQTQVSLGTVGIGLGDLIPTVNPLFSGSGDGSISTFGRENPIRRQGEGAGIGISQNLGESVNLSLGYVAIDANEADNGILGNDTYAAIAQLTWQPSDIASLSFTYTRSSNSFNTGTGSELTSDPFNRETEDVTANSFAAEASIRVNPGFILGGRVGLIQAQANDLPNQPNANIFTWAMLLALPDFGQEDSLVGIVIGQPPKILNNELGADFEDRDTALHLEAFYRFSLNDDISITPGLFVITNPEHNDDNDAIYVGTIRVTLTF</sequence>
<accession>B4VIP7</accession>
<evidence type="ECO:0000256" key="1">
    <source>
        <dbReference type="ARBA" id="ARBA00008769"/>
    </source>
</evidence>
<dbReference type="InterPro" id="IPR007049">
    <property type="entry name" value="Carb-sel_porin_OprB"/>
</dbReference>
<dbReference type="Pfam" id="PF04966">
    <property type="entry name" value="OprB"/>
    <property type="match status" value="1"/>
</dbReference>
<dbReference type="InterPro" id="IPR018247">
    <property type="entry name" value="EF_Hand_1_Ca_BS"/>
</dbReference>
<dbReference type="PANTHER" id="PTHR43308">
    <property type="entry name" value="OUTER MEMBRANE PROTEIN ALPHA-RELATED"/>
    <property type="match status" value="1"/>
</dbReference>
<evidence type="ECO:0000313" key="4">
    <source>
        <dbReference type="EMBL" id="EDX77946.1"/>
    </source>
</evidence>
<gene>
    <name evidence="4" type="ORF">MC7420_7684</name>
</gene>
<dbReference type="SUPFAM" id="SSF56935">
    <property type="entry name" value="Porins"/>
    <property type="match status" value="1"/>
</dbReference>
<dbReference type="EMBL" id="DS989842">
    <property type="protein sequence ID" value="EDX77946.1"/>
    <property type="molecule type" value="Genomic_DNA"/>
</dbReference>
<evidence type="ECO:0000313" key="5">
    <source>
        <dbReference type="Proteomes" id="UP000003835"/>
    </source>
</evidence>
<dbReference type="InterPro" id="IPR001119">
    <property type="entry name" value="SLH_dom"/>
</dbReference>
<dbReference type="GO" id="GO:0016020">
    <property type="term" value="C:membrane"/>
    <property type="evidence" value="ECO:0007669"/>
    <property type="project" value="InterPro"/>
</dbReference>
<reference evidence="4 5" key="1">
    <citation type="submission" date="2008-07" db="EMBL/GenBank/DDBJ databases">
        <authorList>
            <person name="Tandeau de Marsac N."/>
            <person name="Ferriera S."/>
            <person name="Johnson J."/>
            <person name="Kravitz S."/>
            <person name="Beeson K."/>
            <person name="Sutton G."/>
            <person name="Rogers Y.-H."/>
            <person name="Friedman R."/>
            <person name="Frazier M."/>
            <person name="Venter J.C."/>
        </authorList>
    </citation>
    <scope>NUCLEOTIDE SEQUENCE [LARGE SCALE GENOMIC DNA]</scope>
    <source>
        <strain evidence="4 5">PCC 7420</strain>
    </source>
</reference>
<dbReference type="PANTHER" id="PTHR43308:SF1">
    <property type="entry name" value="OUTER MEMBRANE PROTEIN ALPHA"/>
    <property type="match status" value="1"/>
</dbReference>
<dbReference type="STRING" id="118168.MC7420_7684"/>
<dbReference type="Gene3D" id="2.40.160.180">
    <property type="entry name" value="Carbohydrate-selective porin OprB"/>
    <property type="match status" value="1"/>
</dbReference>
<dbReference type="PROSITE" id="PS51272">
    <property type="entry name" value="SLH"/>
    <property type="match status" value="1"/>
</dbReference>
<comment type="similarity">
    <text evidence="1 2">Belongs to the OprB family.</text>
</comment>
<feature type="domain" description="SLH" evidence="3">
    <location>
        <begin position="57"/>
        <end position="121"/>
    </location>
</feature>
<dbReference type="GO" id="GO:0008643">
    <property type="term" value="P:carbohydrate transport"/>
    <property type="evidence" value="ECO:0007669"/>
    <property type="project" value="InterPro"/>
</dbReference>
<dbReference type="InterPro" id="IPR038673">
    <property type="entry name" value="OprB_sf"/>
</dbReference>
<dbReference type="OrthoDB" id="580845at2"/>
<dbReference type="AlphaFoldDB" id="B4VIP7"/>
<evidence type="ECO:0000259" key="3">
    <source>
        <dbReference type="PROSITE" id="PS51272"/>
    </source>
</evidence>
<dbReference type="Pfam" id="PF00395">
    <property type="entry name" value="SLH"/>
    <property type="match status" value="1"/>
</dbReference>
<evidence type="ECO:0000256" key="2">
    <source>
        <dbReference type="RuleBase" id="RU363072"/>
    </source>
</evidence>
<dbReference type="NCBIfam" id="NF033921">
    <property type="entry name" value="por_somb"/>
    <property type="match status" value="1"/>
</dbReference>
<dbReference type="eggNOG" id="COG3659">
    <property type="taxonomic scope" value="Bacteria"/>
</dbReference>
<dbReference type="GO" id="GO:0015288">
    <property type="term" value="F:porin activity"/>
    <property type="evidence" value="ECO:0007669"/>
    <property type="project" value="InterPro"/>
</dbReference>